<sequence>MAWGSSREPSTLSKVFPLLVVVLFLAIVGYVGYQIYLSAQQIGNTASERMNKKNVVWTKDGLKVGVKSIQNEKYVDKTQGWVVKAWNLGKDGARASGGDKKD</sequence>
<keyword evidence="1" id="KW-1133">Transmembrane helix</keyword>
<accession>A0A9P9XY92</accession>
<dbReference type="GeneID" id="75834172"/>
<dbReference type="RefSeq" id="XP_051360511.1">
    <property type="nucleotide sequence ID" value="XM_051508370.1"/>
</dbReference>
<dbReference type="AlphaFoldDB" id="A0A9P9XY92"/>
<organism evidence="2 3">
    <name type="scientific">Emericellopsis cladophorae</name>
    <dbReference type="NCBI Taxonomy" id="2686198"/>
    <lineage>
        <taxon>Eukaryota</taxon>
        <taxon>Fungi</taxon>
        <taxon>Dikarya</taxon>
        <taxon>Ascomycota</taxon>
        <taxon>Pezizomycotina</taxon>
        <taxon>Sordariomycetes</taxon>
        <taxon>Hypocreomycetidae</taxon>
        <taxon>Hypocreales</taxon>
        <taxon>Bionectriaceae</taxon>
        <taxon>Emericellopsis</taxon>
    </lineage>
</organism>
<reference evidence="2" key="2">
    <citation type="submission" date="2022-07" db="EMBL/GenBank/DDBJ databases">
        <authorList>
            <person name="Goncalves M.F.M."/>
            <person name="Hilario S."/>
            <person name="Van De Peer Y."/>
            <person name="Esteves A.C."/>
            <person name="Alves A."/>
        </authorList>
    </citation>
    <scope>NUCLEOTIDE SEQUENCE</scope>
    <source>
        <strain evidence="2">MUM 19.33</strain>
    </source>
</reference>
<dbReference type="PANTHER" id="PTHR42077">
    <property type="entry name" value="YALI0F30239P"/>
    <property type="match status" value="1"/>
</dbReference>
<keyword evidence="1" id="KW-0812">Transmembrane</keyword>
<keyword evidence="3" id="KW-1185">Reference proteome</keyword>
<protein>
    <submittedName>
        <fullName evidence="2">Uncharacterized protein</fullName>
    </submittedName>
</protein>
<dbReference type="Proteomes" id="UP001055219">
    <property type="component" value="Unassembled WGS sequence"/>
</dbReference>
<evidence type="ECO:0000313" key="2">
    <source>
        <dbReference type="EMBL" id="KAI6779655.1"/>
    </source>
</evidence>
<feature type="transmembrane region" description="Helical" evidence="1">
    <location>
        <begin position="15"/>
        <end position="33"/>
    </location>
</feature>
<keyword evidence="1" id="KW-0472">Membrane</keyword>
<dbReference type="OrthoDB" id="4083871at2759"/>
<evidence type="ECO:0000256" key="1">
    <source>
        <dbReference type="SAM" id="Phobius"/>
    </source>
</evidence>
<comment type="caution">
    <text evidence="2">The sequence shown here is derived from an EMBL/GenBank/DDBJ whole genome shotgun (WGS) entry which is preliminary data.</text>
</comment>
<gene>
    <name evidence="2" type="ORF">J7T54_007698</name>
</gene>
<proteinExistence type="predicted"/>
<name>A0A9P9XY92_9HYPO</name>
<dbReference type="PANTHER" id="PTHR42077:SF1">
    <property type="entry name" value="YALI0F30239P"/>
    <property type="match status" value="1"/>
</dbReference>
<dbReference type="EMBL" id="JAGIXG020000043">
    <property type="protein sequence ID" value="KAI6779655.1"/>
    <property type="molecule type" value="Genomic_DNA"/>
</dbReference>
<reference evidence="2" key="1">
    <citation type="journal article" date="2021" name="J Fungi (Basel)">
        <title>Genomic and Metabolomic Analyses of the Marine Fungus Emericellopsis cladophorae: Insights into Saltwater Adaptability Mechanisms and Its Biosynthetic Potential.</title>
        <authorList>
            <person name="Goncalves M.F.M."/>
            <person name="Hilario S."/>
            <person name="Van de Peer Y."/>
            <person name="Esteves A.C."/>
            <person name="Alves A."/>
        </authorList>
    </citation>
    <scope>NUCLEOTIDE SEQUENCE</scope>
    <source>
        <strain evidence="2">MUM 19.33</strain>
    </source>
</reference>
<evidence type="ECO:0000313" key="3">
    <source>
        <dbReference type="Proteomes" id="UP001055219"/>
    </source>
</evidence>